<dbReference type="EMBL" id="FNOK01000050">
    <property type="protein sequence ID" value="SDZ17368.1"/>
    <property type="molecule type" value="Genomic_DNA"/>
</dbReference>
<dbReference type="STRING" id="418495.SAMN05216215_10506"/>
<organism evidence="1 2">
    <name type="scientific">Saccharopolyspora shandongensis</name>
    <dbReference type="NCBI Taxonomy" id="418495"/>
    <lineage>
        <taxon>Bacteria</taxon>
        <taxon>Bacillati</taxon>
        <taxon>Actinomycetota</taxon>
        <taxon>Actinomycetes</taxon>
        <taxon>Pseudonocardiales</taxon>
        <taxon>Pseudonocardiaceae</taxon>
        <taxon>Saccharopolyspora</taxon>
    </lineage>
</organism>
<accession>A0A1H3QWL5</accession>
<gene>
    <name evidence="1" type="ORF">SAMN05216215_10506</name>
</gene>
<name>A0A1H3QWL5_9PSEU</name>
<dbReference type="Proteomes" id="UP000199529">
    <property type="component" value="Unassembled WGS sequence"/>
</dbReference>
<dbReference type="Gene3D" id="2.70.150.10">
    <property type="entry name" value="Calcium-transporting ATPase, cytoplasmic transduction domain A"/>
    <property type="match status" value="1"/>
</dbReference>
<evidence type="ECO:0000313" key="1">
    <source>
        <dbReference type="EMBL" id="SDZ17368.1"/>
    </source>
</evidence>
<keyword evidence="2" id="KW-1185">Reference proteome</keyword>
<evidence type="ECO:0000313" key="2">
    <source>
        <dbReference type="Proteomes" id="UP000199529"/>
    </source>
</evidence>
<reference evidence="2" key="1">
    <citation type="submission" date="2016-10" db="EMBL/GenBank/DDBJ databases">
        <authorList>
            <person name="Varghese N."/>
            <person name="Submissions S."/>
        </authorList>
    </citation>
    <scope>NUCLEOTIDE SEQUENCE [LARGE SCALE GENOMIC DNA]</scope>
    <source>
        <strain evidence="2">CGMCC 4.3530</strain>
    </source>
</reference>
<protein>
    <submittedName>
        <fullName evidence="1">Cation-transporting ATPase F</fullName>
    </submittedName>
</protein>
<proteinExistence type="predicted"/>
<sequence>MGIAVATGADTELGNIHRLVASAEELATPLTRKMAWLSKLLTVAADKRLRKRLI</sequence>
<dbReference type="AlphaFoldDB" id="A0A1H3QWL5"/>
<dbReference type="Gene3D" id="1.20.1110.10">
    <property type="entry name" value="Calcium-transporting ATPase, transmembrane domain"/>
    <property type="match status" value="1"/>
</dbReference>